<organism evidence="1 2">
    <name type="scientific">Steinernema glaseri</name>
    <dbReference type="NCBI Taxonomy" id="37863"/>
    <lineage>
        <taxon>Eukaryota</taxon>
        <taxon>Metazoa</taxon>
        <taxon>Ecdysozoa</taxon>
        <taxon>Nematoda</taxon>
        <taxon>Chromadorea</taxon>
        <taxon>Rhabditida</taxon>
        <taxon>Tylenchina</taxon>
        <taxon>Panagrolaimomorpha</taxon>
        <taxon>Strongyloidoidea</taxon>
        <taxon>Steinernematidae</taxon>
        <taxon>Steinernema</taxon>
    </lineage>
</organism>
<dbReference type="Proteomes" id="UP000095287">
    <property type="component" value="Unplaced"/>
</dbReference>
<proteinExistence type="predicted"/>
<evidence type="ECO:0000313" key="1">
    <source>
        <dbReference type="Proteomes" id="UP000095287"/>
    </source>
</evidence>
<evidence type="ECO:0000313" key="2">
    <source>
        <dbReference type="WBParaSite" id="L893_g596.t1"/>
    </source>
</evidence>
<dbReference type="AlphaFoldDB" id="A0A1I8AHC8"/>
<name>A0A1I8AHC8_9BILA</name>
<reference evidence="2" key="1">
    <citation type="submission" date="2016-11" db="UniProtKB">
        <authorList>
            <consortium name="WormBaseParasite"/>
        </authorList>
    </citation>
    <scope>IDENTIFICATION</scope>
</reference>
<sequence>MDSKEQMLRDTATAFEERIIFLLTDDDFEAGIVPKLYADEDPFENPELQLTPSTKYSLAWPNVNHLIKPQLQVYLKNLQDLYNYILKGQSTSAEVVEYVLERKSQDTDGTDTVYCVYRLRDRTAPELGYRLLLPHNFW</sequence>
<protein>
    <submittedName>
        <fullName evidence="2">Fibronectin type-III domain-containing protein</fullName>
    </submittedName>
</protein>
<keyword evidence="1" id="KW-1185">Reference proteome</keyword>
<accession>A0A1I8AHC8</accession>
<dbReference type="WBParaSite" id="L893_g596.t1">
    <property type="protein sequence ID" value="L893_g596.t1"/>
    <property type="gene ID" value="L893_g596"/>
</dbReference>